<protein>
    <submittedName>
        <fullName evidence="2">MOSC domain-containing protein YiiM</fullName>
    </submittedName>
</protein>
<dbReference type="AlphaFoldDB" id="A0A318H180"/>
<proteinExistence type="predicted"/>
<dbReference type="GO" id="GO:0030151">
    <property type="term" value="F:molybdenum ion binding"/>
    <property type="evidence" value="ECO:0007669"/>
    <property type="project" value="InterPro"/>
</dbReference>
<sequence length="238" mass="25791">MGTRGSCRRVVRPGSYSPMTRAARVYHRALPIRNLPTMSSSPPVVRQIVSINVGTARPLLAQGRRVLSAIGKRPVDGPVEVRALGLAGDEQADLSVHGGLSKAVYAYPAEHAAFWQRARAEAGAGLFDEPLPPGRFGENLTLRGLLETELWIGDRLVFPDCVLVVSEPRQPCFKFNAVMGFAHAAKVMAESGFCGCYLSVEQAGTLQAGQAFELVPGARQRSLPEVFLPKARRITRDD</sequence>
<name>A0A318H180_9BURK</name>
<dbReference type="GO" id="GO:0003824">
    <property type="term" value="F:catalytic activity"/>
    <property type="evidence" value="ECO:0007669"/>
    <property type="project" value="InterPro"/>
</dbReference>
<evidence type="ECO:0000313" key="3">
    <source>
        <dbReference type="Proteomes" id="UP000247811"/>
    </source>
</evidence>
<dbReference type="Pfam" id="PF03473">
    <property type="entry name" value="MOSC"/>
    <property type="match status" value="1"/>
</dbReference>
<keyword evidence="3" id="KW-1185">Reference proteome</keyword>
<feature type="domain" description="MOSC" evidence="1">
    <location>
        <begin position="73"/>
        <end position="215"/>
    </location>
</feature>
<comment type="caution">
    <text evidence="2">The sequence shown here is derived from an EMBL/GenBank/DDBJ whole genome shotgun (WGS) entry which is preliminary data.</text>
</comment>
<dbReference type="PANTHER" id="PTHR30212">
    <property type="entry name" value="PROTEIN YIIM"/>
    <property type="match status" value="1"/>
</dbReference>
<dbReference type="SUPFAM" id="SSF50800">
    <property type="entry name" value="PK beta-barrel domain-like"/>
    <property type="match status" value="1"/>
</dbReference>
<evidence type="ECO:0000259" key="1">
    <source>
        <dbReference type="PROSITE" id="PS51340"/>
    </source>
</evidence>
<dbReference type="PROSITE" id="PS51340">
    <property type="entry name" value="MOSC"/>
    <property type="match status" value="1"/>
</dbReference>
<dbReference type="Gene3D" id="2.40.33.20">
    <property type="entry name" value="PK beta-barrel domain-like"/>
    <property type="match status" value="1"/>
</dbReference>
<reference evidence="2 3" key="1">
    <citation type="submission" date="2018-05" db="EMBL/GenBank/DDBJ databases">
        <title>Genomic Encyclopedia of Type Strains, Phase IV (KMG-IV): sequencing the most valuable type-strain genomes for metagenomic binning, comparative biology and taxonomic classification.</title>
        <authorList>
            <person name="Goeker M."/>
        </authorList>
    </citation>
    <scope>NUCLEOTIDE SEQUENCE [LARGE SCALE GENOMIC DNA]</scope>
    <source>
        <strain evidence="2 3">DSM 566</strain>
    </source>
</reference>
<evidence type="ECO:0000313" key="2">
    <source>
        <dbReference type="EMBL" id="PXW96105.1"/>
    </source>
</evidence>
<dbReference type="Proteomes" id="UP000247811">
    <property type="component" value="Unassembled WGS sequence"/>
</dbReference>
<dbReference type="EMBL" id="QJJS01000007">
    <property type="protein sequence ID" value="PXW96105.1"/>
    <property type="molecule type" value="Genomic_DNA"/>
</dbReference>
<accession>A0A318H180</accession>
<dbReference type="InterPro" id="IPR011037">
    <property type="entry name" value="Pyrv_Knase-like_insert_dom_sf"/>
</dbReference>
<dbReference type="InterPro" id="IPR052353">
    <property type="entry name" value="Benzoxazolinone_Detox_Enz"/>
</dbReference>
<gene>
    <name evidence="2" type="ORF">C7444_10711</name>
</gene>
<organism evidence="2 3">
    <name type="scientific">Sphaerotilus hippei</name>
    <dbReference type="NCBI Taxonomy" id="744406"/>
    <lineage>
        <taxon>Bacteria</taxon>
        <taxon>Pseudomonadati</taxon>
        <taxon>Pseudomonadota</taxon>
        <taxon>Betaproteobacteria</taxon>
        <taxon>Burkholderiales</taxon>
        <taxon>Sphaerotilaceae</taxon>
        <taxon>Sphaerotilus</taxon>
    </lineage>
</organism>
<dbReference type="InterPro" id="IPR005302">
    <property type="entry name" value="MoCF_Sase_C"/>
</dbReference>
<dbReference type="PANTHER" id="PTHR30212:SF2">
    <property type="entry name" value="PROTEIN YIIM"/>
    <property type="match status" value="1"/>
</dbReference>
<dbReference type="GO" id="GO:0030170">
    <property type="term" value="F:pyridoxal phosphate binding"/>
    <property type="evidence" value="ECO:0007669"/>
    <property type="project" value="InterPro"/>
</dbReference>